<dbReference type="PANTHER" id="PTHR23501">
    <property type="entry name" value="MAJOR FACILITATOR SUPERFAMILY"/>
    <property type="match status" value="1"/>
</dbReference>
<dbReference type="Gene3D" id="1.20.1250.20">
    <property type="entry name" value="MFS general substrate transporter like domains"/>
    <property type="match status" value="1"/>
</dbReference>
<evidence type="ECO:0000313" key="9">
    <source>
        <dbReference type="EMBL" id="RNB89820.1"/>
    </source>
</evidence>
<feature type="transmembrane region" description="Helical" evidence="7">
    <location>
        <begin position="77"/>
        <end position="103"/>
    </location>
</feature>
<dbReference type="EMBL" id="RHHQ01000008">
    <property type="protein sequence ID" value="RNB89820.1"/>
    <property type="molecule type" value="Genomic_DNA"/>
</dbReference>
<evidence type="ECO:0000256" key="5">
    <source>
        <dbReference type="ARBA" id="ARBA00022989"/>
    </source>
</evidence>
<dbReference type="Gene3D" id="1.20.1720.10">
    <property type="entry name" value="Multidrug resistance protein D"/>
    <property type="match status" value="1"/>
</dbReference>
<feature type="transmembrane region" description="Helical" evidence="7">
    <location>
        <begin position="135"/>
        <end position="157"/>
    </location>
</feature>
<dbReference type="GO" id="GO:0005886">
    <property type="term" value="C:plasma membrane"/>
    <property type="evidence" value="ECO:0007669"/>
    <property type="project" value="UniProtKB-SubCell"/>
</dbReference>
<dbReference type="CDD" id="cd17502">
    <property type="entry name" value="MFS_Azr1_MDR_like"/>
    <property type="match status" value="1"/>
</dbReference>
<keyword evidence="6 7" id="KW-0472">Membrane</keyword>
<protein>
    <submittedName>
        <fullName evidence="9">DHA2 family efflux MFS transporter permease subunit</fullName>
    </submittedName>
</protein>
<dbReference type="AlphaFoldDB" id="A0A3M8DNX3"/>
<dbReference type="Proteomes" id="UP000271031">
    <property type="component" value="Unassembled WGS sequence"/>
</dbReference>
<evidence type="ECO:0000313" key="10">
    <source>
        <dbReference type="Proteomes" id="UP000271031"/>
    </source>
</evidence>
<evidence type="ECO:0000256" key="4">
    <source>
        <dbReference type="ARBA" id="ARBA00022692"/>
    </source>
</evidence>
<dbReference type="SUPFAM" id="SSF103473">
    <property type="entry name" value="MFS general substrate transporter"/>
    <property type="match status" value="1"/>
</dbReference>
<dbReference type="RefSeq" id="WP_122918074.1">
    <property type="nucleotide sequence ID" value="NZ_RHHQ01000008.1"/>
</dbReference>
<reference evidence="9 10" key="1">
    <citation type="submission" date="2018-10" db="EMBL/GenBank/DDBJ databases">
        <title>Phylogenomics of Brevibacillus.</title>
        <authorList>
            <person name="Dunlap C."/>
        </authorList>
    </citation>
    <scope>NUCLEOTIDE SEQUENCE [LARGE SCALE GENOMIC DNA]</scope>
    <source>
        <strain evidence="9 10">JCM 15716</strain>
    </source>
</reference>
<dbReference type="PRINTS" id="PR01036">
    <property type="entry name" value="TCRTETB"/>
</dbReference>
<keyword evidence="3" id="KW-1003">Cell membrane</keyword>
<feature type="transmembrane region" description="Helical" evidence="7">
    <location>
        <begin position="331"/>
        <end position="348"/>
    </location>
</feature>
<organism evidence="9 10">
    <name type="scientific">Brevibacillus fluminis</name>
    <dbReference type="NCBI Taxonomy" id="511487"/>
    <lineage>
        <taxon>Bacteria</taxon>
        <taxon>Bacillati</taxon>
        <taxon>Bacillota</taxon>
        <taxon>Bacilli</taxon>
        <taxon>Bacillales</taxon>
        <taxon>Paenibacillaceae</taxon>
        <taxon>Brevibacillus</taxon>
    </lineage>
</organism>
<keyword evidence="10" id="KW-1185">Reference proteome</keyword>
<keyword evidence="5 7" id="KW-1133">Transmembrane helix</keyword>
<dbReference type="OrthoDB" id="9816041at2"/>
<keyword evidence="2" id="KW-0813">Transport</keyword>
<feature type="transmembrane region" description="Helical" evidence="7">
    <location>
        <begin position="109"/>
        <end position="128"/>
    </location>
</feature>
<comment type="subcellular location">
    <subcellularLocation>
        <location evidence="1">Cell membrane</location>
        <topology evidence="1">Multi-pass membrane protein</topology>
    </subcellularLocation>
</comment>
<feature type="domain" description="Major facilitator superfamily (MFS) profile" evidence="8">
    <location>
        <begin position="12"/>
        <end position="529"/>
    </location>
</feature>
<evidence type="ECO:0000256" key="6">
    <source>
        <dbReference type="ARBA" id="ARBA00023136"/>
    </source>
</evidence>
<dbReference type="NCBIfam" id="TIGR00711">
    <property type="entry name" value="efflux_EmrB"/>
    <property type="match status" value="1"/>
</dbReference>
<dbReference type="InterPro" id="IPR036259">
    <property type="entry name" value="MFS_trans_sf"/>
</dbReference>
<feature type="transmembrane region" description="Helical" evidence="7">
    <location>
        <begin position="12"/>
        <end position="34"/>
    </location>
</feature>
<dbReference type="InterPro" id="IPR020846">
    <property type="entry name" value="MFS_dom"/>
</dbReference>
<dbReference type="FunFam" id="1.20.1720.10:FF:000004">
    <property type="entry name" value="EmrB/QacA family drug resistance transporter"/>
    <property type="match status" value="1"/>
</dbReference>
<dbReference type="Pfam" id="PF07690">
    <property type="entry name" value="MFS_1"/>
    <property type="match status" value="1"/>
</dbReference>
<sequence>MEHLSTKRKVTIMIAVMAAMLFASINQTIVGTALPRIIAKLGGMEYYSWVFTIYMLTSSVTTILAGRLSDLYGRKPFLLFGVGIFLIGAFLSGTSTTIIQLILYRGIQGIGSGLIMSAAFSAVGDLFSPRERGRWTGYMSAIFGFSSVLGPVMGGYIVDRLDWHWIFWIFLPLGIVALVMIWMMFPSVPHSESEHVDYWGSLLLTVTVVPLLLVLSWGGSQYAWSSPPILGLIAIALIALILFLFVEKRAENPVIPLQLFKSSVFTISNLSAFTMSVGMFGAIMYMPFFVQGVLGQTATHSSFIMIPLTLSLVIGSMVSGQLITRTGSYKWLALTGLFLTVAGIWLMSRMTPETPTAHIVWNNIITGVGLGLGIPVFSLTVQNAVKQNLLGVATASTQFFRSLGGTVGVSVMGTVMAHRMSSKAMELFAGLGDLRTSQVMHTAQVRLMGVNPELDKYMKQLENPQVLLDAAKLEQLRSSLPPELQGMFSDLIAILRESLSYSLSGVFLTGALVVFFAFLLTFFLKEVPLRGSATK</sequence>
<feature type="transmembrane region" description="Helical" evidence="7">
    <location>
        <begin position="302"/>
        <end position="324"/>
    </location>
</feature>
<keyword evidence="4 7" id="KW-0812">Transmembrane</keyword>
<feature type="transmembrane region" description="Helical" evidence="7">
    <location>
        <begin position="229"/>
        <end position="246"/>
    </location>
</feature>
<dbReference type="InterPro" id="IPR004638">
    <property type="entry name" value="EmrB-like"/>
</dbReference>
<evidence type="ECO:0000256" key="2">
    <source>
        <dbReference type="ARBA" id="ARBA00022448"/>
    </source>
</evidence>
<dbReference type="PANTHER" id="PTHR23501:SF197">
    <property type="entry name" value="COMD"/>
    <property type="match status" value="1"/>
</dbReference>
<dbReference type="GO" id="GO:0022857">
    <property type="term" value="F:transmembrane transporter activity"/>
    <property type="evidence" value="ECO:0007669"/>
    <property type="project" value="InterPro"/>
</dbReference>
<feature type="transmembrane region" description="Helical" evidence="7">
    <location>
        <begin position="360"/>
        <end position="381"/>
    </location>
</feature>
<evidence type="ECO:0000256" key="7">
    <source>
        <dbReference type="SAM" id="Phobius"/>
    </source>
</evidence>
<dbReference type="PROSITE" id="PS00216">
    <property type="entry name" value="SUGAR_TRANSPORT_1"/>
    <property type="match status" value="1"/>
</dbReference>
<dbReference type="PROSITE" id="PS50850">
    <property type="entry name" value="MFS"/>
    <property type="match status" value="1"/>
</dbReference>
<evidence type="ECO:0000256" key="3">
    <source>
        <dbReference type="ARBA" id="ARBA00022475"/>
    </source>
</evidence>
<feature type="transmembrane region" description="Helical" evidence="7">
    <location>
        <begin position="197"/>
        <end position="217"/>
    </location>
</feature>
<evidence type="ECO:0000259" key="8">
    <source>
        <dbReference type="PROSITE" id="PS50850"/>
    </source>
</evidence>
<evidence type="ECO:0000256" key="1">
    <source>
        <dbReference type="ARBA" id="ARBA00004651"/>
    </source>
</evidence>
<dbReference type="InterPro" id="IPR011701">
    <property type="entry name" value="MFS"/>
</dbReference>
<feature type="transmembrane region" description="Helical" evidence="7">
    <location>
        <begin position="267"/>
        <end position="290"/>
    </location>
</feature>
<comment type="caution">
    <text evidence="9">The sequence shown here is derived from an EMBL/GenBank/DDBJ whole genome shotgun (WGS) entry which is preliminary data.</text>
</comment>
<accession>A0A3M8DNX3</accession>
<feature type="transmembrane region" description="Helical" evidence="7">
    <location>
        <begin position="501"/>
        <end position="524"/>
    </location>
</feature>
<gene>
    <name evidence="9" type="ORF">EDM56_11690</name>
</gene>
<feature type="transmembrane region" description="Helical" evidence="7">
    <location>
        <begin position="163"/>
        <end position="185"/>
    </location>
</feature>
<name>A0A3M8DNX3_9BACL</name>
<proteinExistence type="predicted"/>
<feature type="transmembrane region" description="Helical" evidence="7">
    <location>
        <begin position="46"/>
        <end position="65"/>
    </location>
</feature>
<dbReference type="InterPro" id="IPR005829">
    <property type="entry name" value="Sugar_transporter_CS"/>
</dbReference>